<name>A0A8S0RUU8_OLEEU</name>
<dbReference type="InterPro" id="IPR006569">
    <property type="entry name" value="CID_dom"/>
</dbReference>
<feature type="compositionally biased region" description="Polar residues" evidence="3">
    <location>
        <begin position="543"/>
        <end position="601"/>
    </location>
</feature>
<evidence type="ECO:0000259" key="5">
    <source>
        <dbReference type="PROSITE" id="PS51391"/>
    </source>
</evidence>
<dbReference type="PANTHER" id="PTHR15921">
    <property type="entry name" value="PRE-MRNA CLEAVAGE COMPLEX II"/>
    <property type="match status" value="1"/>
</dbReference>
<feature type="domain" description="CID" evidence="5">
    <location>
        <begin position="87"/>
        <end position="215"/>
    </location>
</feature>
<keyword evidence="2" id="KW-0862">Zinc</keyword>
<organism evidence="6 7">
    <name type="scientific">Olea europaea subsp. europaea</name>
    <dbReference type="NCBI Taxonomy" id="158383"/>
    <lineage>
        <taxon>Eukaryota</taxon>
        <taxon>Viridiplantae</taxon>
        <taxon>Streptophyta</taxon>
        <taxon>Embryophyta</taxon>
        <taxon>Tracheophyta</taxon>
        <taxon>Spermatophyta</taxon>
        <taxon>Magnoliopsida</taxon>
        <taxon>eudicotyledons</taxon>
        <taxon>Gunneridae</taxon>
        <taxon>Pentapetalae</taxon>
        <taxon>asterids</taxon>
        <taxon>lamiids</taxon>
        <taxon>Lamiales</taxon>
        <taxon>Oleaceae</taxon>
        <taxon>Oleeae</taxon>
        <taxon>Olea</taxon>
    </lineage>
</organism>
<sequence>MESTRRPFDRSLSKEPGLKKPRLTEDPAAPDRSFNGRGRTSLGGGFIQRPVSSFSGGGGDSRFQRDRDSESSDSVRGPYHHQQSPQLHQELVTQYKTALAELTFNSKPIITNLTIIAGENVHAAKAIANTVCSNILEVPCEQKLPSLYLLDSIVKNIGRDYIKHFASRLPEVFCKAYRQVDPSIHPGMRHLFGTWKGVFPPQPLQIIEKELGIATAVNGSSSGTTPSRPDSQAQRPGHSIHVNPKYLEARQRLEQSSSVRGAAGDTSKTLMNLPDDVDVPERTSINLGRTWTDPYVKNIQRPCKDQVNEPACAKNLSATYGGDSDYGSDSSKHSHLGIGRASEKPKQHGKLLYESGRDVNGKIIDQQNGFDMEHRFRSYPAHKSTGPDSLELKKNFGNRSSSGIGRNWKNSEEEEYTWDDINSRPTDSGAVDISDKDLWIPDEFERLDFENHIQRPQSGHFVGSRFDDETSTVSLTKNPGQVVPRTRMASSLTQEIHPLERRLSGPVKNISGEGYHVPFSSSAKSLDRTSFQSQMGPGLSGAPSFSFSTNAKSGSTPSLTRQTLGTGSQSPMHQRSPSPSLSACNPNQVPHNFADQEQNSAPHLVDPRMSQFSGQRNKGPRNQFSQDSGSMSPQDVNLASSHRLQHQSSQTLSTVMPPQLRKHVASSQQKKLELCYGEAQKRSLPQNSGIENCSTTGKLSLYQPNPLSSDSPEQSITSTSLASVVKSEISSSVRNLRKSSFQGAEGVSAQVVAQLPLPSGPPPTNLTSLPSLHGSTLVDTFSHGKVQGPPLLPGSPSSSLAGSSSEEKPSAINPASNPVSSLLSSLVAKGLISASKKDSPSLAPTSIPTQPPDLDTGAISSSTTADSSGAAIDKPFPYTADELSSHGPDTKIFDGLPQSMTTKRKSLIGFEFKPDVVRQSHPAVVIELLDDLPHQCSMCGLRLRLQEQFDRHMEWHALRAPGQDSLNKISRKWYPSSDDWVAGIVPLQPIDGTSDLLHSENSEPLVPADESQCACILCGELFEDFYHQERGEWMFKGAVYLTNPSPNGGTENAHGSADMGIIVHADCAAEVSFCDSGLTGDIKLVSTMRGN</sequence>
<feature type="region of interest" description="Disordered" evidence="3">
    <location>
        <begin position="321"/>
        <end position="348"/>
    </location>
</feature>
<dbReference type="InterPro" id="IPR047415">
    <property type="entry name" value="Pcf11_CID"/>
</dbReference>
<proteinExistence type="predicted"/>
<keyword evidence="2" id="KW-0479">Metal-binding</keyword>
<keyword evidence="7" id="KW-1185">Reference proteome</keyword>
<keyword evidence="1" id="KW-0507">mRNA processing</keyword>
<feature type="region of interest" description="Disordered" evidence="3">
    <location>
        <begin position="252"/>
        <end position="277"/>
    </location>
</feature>
<feature type="region of interest" description="Disordered" evidence="3">
    <location>
        <begin position="217"/>
        <end position="239"/>
    </location>
</feature>
<evidence type="ECO:0000256" key="1">
    <source>
        <dbReference type="ARBA" id="ARBA00022664"/>
    </source>
</evidence>
<dbReference type="PROSITE" id="PS50157">
    <property type="entry name" value="ZINC_FINGER_C2H2_2"/>
    <property type="match status" value="1"/>
</dbReference>
<feature type="region of interest" description="Disordered" evidence="3">
    <location>
        <begin position="1"/>
        <end position="87"/>
    </location>
</feature>
<dbReference type="EMBL" id="CACTIH010003742">
    <property type="protein sequence ID" value="CAA2983761.1"/>
    <property type="molecule type" value="Genomic_DNA"/>
</dbReference>
<comment type="caution">
    <text evidence="6">The sequence shown here is derived from an EMBL/GenBank/DDBJ whole genome shotgun (WGS) entry which is preliminary data.</text>
</comment>
<dbReference type="Pfam" id="PF04818">
    <property type="entry name" value="CID"/>
    <property type="match status" value="1"/>
</dbReference>
<feature type="compositionally biased region" description="Polar residues" evidence="3">
    <location>
        <begin position="217"/>
        <end position="234"/>
    </location>
</feature>
<dbReference type="Pfam" id="PF23228">
    <property type="entry name" value="zf_PCFS4"/>
    <property type="match status" value="1"/>
</dbReference>
<evidence type="ECO:0000256" key="2">
    <source>
        <dbReference type="PROSITE-ProRule" id="PRU00042"/>
    </source>
</evidence>
<dbReference type="InterPro" id="IPR057242">
    <property type="entry name" value="PCFS4-like"/>
</dbReference>
<feature type="region of interest" description="Disordered" evidence="3">
    <location>
        <begin position="779"/>
        <end position="817"/>
    </location>
</feature>
<feature type="compositionally biased region" description="Low complexity" evidence="3">
    <location>
        <begin position="794"/>
        <end position="804"/>
    </location>
</feature>
<feature type="region of interest" description="Disordered" evidence="3">
    <location>
        <begin position="379"/>
        <end position="408"/>
    </location>
</feature>
<feature type="compositionally biased region" description="Low complexity" evidence="3">
    <location>
        <begin position="855"/>
        <end position="873"/>
    </location>
</feature>
<dbReference type="GO" id="GO:0000993">
    <property type="term" value="F:RNA polymerase II complex binding"/>
    <property type="evidence" value="ECO:0007669"/>
    <property type="project" value="InterPro"/>
</dbReference>
<dbReference type="InterPro" id="IPR045154">
    <property type="entry name" value="PCF11-like"/>
</dbReference>
<feature type="compositionally biased region" description="Basic and acidic residues" evidence="3">
    <location>
        <begin position="1"/>
        <end position="25"/>
    </location>
</feature>
<feature type="domain" description="C2H2-type" evidence="4">
    <location>
        <begin position="934"/>
        <end position="961"/>
    </location>
</feature>
<evidence type="ECO:0000256" key="3">
    <source>
        <dbReference type="SAM" id="MobiDB-lite"/>
    </source>
</evidence>
<dbReference type="OrthoDB" id="907180at2759"/>
<keyword evidence="2" id="KW-0863">Zinc-finger</keyword>
<dbReference type="Gramene" id="OE9A075699T1">
    <property type="protein sequence ID" value="OE9A075699C1"/>
    <property type="gene ID" value="OE9A075699"/>
</dbReference>
<dbReference type="InterPro" id="IPR008942">
    <property type="entry name" value="ENTH_VHS"/>
</dbReference>
<gene>
    <name evidence="6" type="ORF">OLEA9_A075699</name>
</gene>
<protein>
    <submittedName>
        <fullName evidence="6">Polyadenylation and cleavage factor homolog 4-like</fullName>
    </submittedName>
</protein>
<dbReference type="GO" id="GO:0031124">
    <property type="term" value="P:mRNA 3'-end processing"/>
    <property type="evidence" value="ECO:0007669"/>
    <property type="project" value="InterPro"/>
</dbReference>
<dbReference type="SUPFAM" id="SSF48464">
    <property type="entry name" value="ENTH/VHS domain"/>
    <property type="match status" value="1"/>
</dbReference>
<evidence type="ECO:0000313" key="7">
    <source>
        <dbReference type="Proteomes" id="UP000594638"/>
    </source>
</evidence>
<feature type="compositionally biased region" description="Polar residues" evidence="3">
    <location>
        <begin position="610"/>
        <end position="656"/>
    </location>
</feature>
<dbReference type="SMART" id="SM00582">
    <property type="entry name" value="RPR"/>
    <property type="match status" value="1"/>
</dbReference>
<accession>A0A8S0RUU8</accession>
<dbReference type="GO" id="GO:0003729">
    <property type="term" value="F:mRNA binding"/>
    <property type="evidence" value="ECO:0007669"/>
    <property type="project" value="InterPro"/>
</dbReference>
<feature type="region of interest" description="Disordered" evidence="3">
    <location>
        <begin position="835"/>
        <end position="876"/>
    </location>
</feature>
<feature type="region of interest" description="Disordered" evidence="3">
    <location>
        <begin position="528"/>
        <end position="666"/>
    </location>
</feature>
<dbReference type="PROSITE" id="PS00028">
    <property type="entry name" value="ZINC_FINGER_C2H2_1"/>
    <property type="match status" value="1"/>
</dbReference>
<dbReference type="Proteomes" id="UP000594638">
    <property type="component" value="Unassembled WGS sequence"/>
</dbReference>
<evidence type="ECO:0000313" key="6">
    <source>
        <dbReference type="EMBL" id="CAA2983761.1"/>
    </source>
</evidence>
<dbReference type="GO" id="GO:0006369">
    <property type="term" value="P:termination of RNA polymerase II transcription"/>
    <property type="evidence" value="ECO:0007669"/>
    <property type="project" value="InterPro"/>
</dbReference>
<dbReference type="Gene3D" id="1.25.40.90">
    <property type="match status" value="1"/>
</dbReference>
<dbReference type="AlphaFoldDB" id="A0A8S0RUU8"/>
<dbReference type="PROSITE" id="PS51391">
    <property type="entry name" value="CID"/>
    <property type="match status" value="1"/>
</dbReference>
<dbReference type="InterPro" id="IPR013087">
    <property type="entry name" value="Znf_C2H2_type"/>
</dbReference>
<dbReference type="GO" id="GO:0008270">
    <property type="term" value="F:zinc ion binding"/>
    <property type="evidence" value="ECO:0007669"/>
    <property type="project" value="UniProtKB-KW"/>
</dbReference>
<dbReference type="PANTHER" id="PTHR15921:SF3">
    <property type="entry name" value="PRE-MRNA CLEAVAGE COMPLEX 2 PROTEIN PCF11"/>
    <property type="match status" value="1"/>
</dbReference>
<dbReference type="GO" id="GO:0005737">
    <property type="term" value="C:cytoplasm"/>
    <property type="evidence" value="ECO:0007669"/>
    <property type="project" value="TreeGrafter"/>
</dbReference>
<dbReference type="CDD" id="cd16982">
    <property type="entry name" value="CID_Pcf11"/>
    <property type="match status" value="1"/>
</dbReference>
<evidence type="ECO:0000259" key="4">
    <source>
        <dbReference type="PROSITE" id="PS50157"/>
    </source>
</evidence>
<reference evidence="6 7" key="1">
    <citation type="submission" date="2019-12" db="EMBL/GenBank/DDBJ databases">
        <authorList>
            <person name="Alioto T."/>
            <person name="Alioto T."/>
            <person name="Gomez Garrido J."/>
        </authorList>
    </citation>
    <scope>NUCLEOTIDE SEQUENCE [LARGE SCALE GENOMIC DNA]</scope>
</reference>
<dbReference type="FunFam" id="1.25.40.90:FF:000023">
    <property type="entry name" value="polyadenylation and cleavage factor homolog 4"/>
    <property type="match status" value="1"/>
</dbReference>
<dbReference type="GO" id="GO:0005849">
    <property type="term" value="C:mRNA cleavage factor complex"/>
    <property type="evidence" value="ECO:0007669"/>
    <property type="project" value="TreeGrafter"/>
</dbReference>